<proteinExistence type="predicted"/>
<dbReference type="CDD" id="cd02440">
    <property type="entry name" value="AdoMet_MTases"/>
    <property type="match status" value="1"/>
</dbReference>
<dbReference type="EMBL" id="CP155571">
    <property type="protein sequence ID" value="XFO72494.1"/>
    <property type="molecule type" value="Genomic_DNA"/>
</dbReference>
<organism evidence="3 4">
    <name type="scientific">Sporomusa acidovorans (strain ATCC 49682 / DSM 3132 / Mol)</name>
    <dbReference type="NCBI Taxonomy" id="1123286"/>
    <lineage>
        <taxon>Bacteria</taxon>
        <taxon>Bacillati</taxon>
        <taxon>Bacillota</taxon>
        <taxon>Negativicutes</taxon>
        <taxon>Selenomonadales</taxon>
        <taxon>Sporomusaceae</taxon>
        <taxon>Sporomusa</taxon>
    </lineage>
</organism>
<dbReference type="Proteomes" id="UP000216052">
    <property type="component" value="Chromosome"/>
</dbReference>
<evidence type="ECO:0000313" key="4">
    <source>
        <dbReference type="Proteomes" id="UP000216052"/>
    </source>
</evidence>
<dbReference type="PANTHER" id="PTHR43542">
    <property type="entry name" value="METHYLTRANSFERASE"/>
    <property type="match status" value="1"/>
</dbReference>
<name>A0ABZ3J362_SPOA4</name>
<evidence type="ECO:0000256" key="1">
    <source>
        <dbReference type="ARBA" id="ARBA00022603"/>
    </source>
</evidence>
<dbReference type="Gene3D" id="3.40.50.150">
    <property type="entry name" value="Vaccinia Virus protein VP39"/>
    <property type="match status" value="1"/>
</dbReference>
<dbReference type="PANTHER" id="PTHR43542:SF1">
    <property type="entry name" value="METHYLTRANSFERASE"/>
    <property type="match status" value="1"/>
</dbReference>
<evidence type="ECO:0008006" key="5">
    <source>
        <dbReference type="Google" id="ProtNLM"/>
    </source>
</evidence>
<evidence type="ECO:0000256" key="2">
    <source>
        <dbReference type="ARBA" id="ARBA00022679"/>
    </source>
</evidence>
<accession>A0ABZ3J362</accession>
<keyword evidence="1" id="KW-0489">Methyltransferase</keyword>
<dbReference type="InterPro" id="IPR029063">
    <property type="entry name" value="SAM-dependent_MTases_sf"/>
</dbReference>
<evidence type="ECO:0000313" key="3">
    <source>
        <dbReference type="EMBL" id="XFO72494.1"/>
    </source>
</evidence>
<dbReference type="PIRSF" id="PIRSF004553">
    <property type="entry name" value="CHP00095"/>
    <property type="match status" value="1"/>
</dbReference>
<dbReference type="PROSITE" id="PS00092">
    <property type="entry name" value="N6_MTASE"/>
    <property type="match status" value="1"/>
</dbReference>
<keyword evidence="4" id="KW-1185">Reference proteome</keyword>
<dbReference type="NCBIfam" id="TIGR00095">
    <property type="entry name" value="16S rRNA (guanine(966)-N(2))-methyltransferase RsmD"/>
    <property type="match status" value="1"/>
</dbReference>
<reference evidence="3" key="1">
    <citation type="submission" date="2024-05" db="EMBL/GenBank/DDBJ databases">
        <title>Isolation and characterization of Sporomusa carbonis sp. nov., a carboxydotrophic hydrogenogen in the genus of Sporomusa isolated from a charcoal burning pile.</title>
        <authorList>
            <person name="Boeer T."/>
            <person name="Rosenbaum F."/>
            <person name="Eysell L."/>
            <person name="Mueller V."/>
            <person name="Daniel R."/>
            <person name="Poehlein A."/>
        </authorList>
    </citation>
    <scope>NUCLEOTIDE SEQUENCE [LARGE SCALE GENOMIC DNA]</scope>
    <source>
        <strain evidence="3">DSM 3132</strain>
    </source>
</reference>
<sequence>MRIITGIAKGIKLKVPRGLDVRPTADRVKESIFNILANLELPNGRNALAEATVLDLFAGTGNLGLESLSRGAAHTLFVDHSLASLAAVKENINHANFCKMAEVRRGDSLKVLDALNKSGRLFTLVFVDPPYNRGLVNTALQKLDMSDVVEHGGVIVVEHSKHEQINTDWHYLKLVRSERYGETLVAFLIQDEKTTLGGS</sequence>
<dbReference type="SUPFAM" id="SSF53335">
    <property type="entry name" value="S-adenosyl-L-methionine-dependent methyltransferases"/>
    <property type="match status" value="1"/>
</dbReference>
<dbReference type="InterPro" id="IPR002052">
    <property type="entry name" value="DNA_methylase_N6_adenine_CS"/>
</dbReference>
<keyword evidence="2" id="KW-0808">Transferase</keyword>
<protein>
    <recommendedName>
        <fullName evidence="5">16S rRNA (Guanine(966)-N(2))-methyltransferase RsmD</fullName>
    </recommendedName>
</protein>
<dbReference type="InterPro" id="IPR004398">
    <property type="entry name" value="RNA_MeTrfase_RsmD"/>
</dbReference>
<gene>
    <name evidence="3" type="ORF">SPACI_025470</name>
</gene>
<dbReference type="Pfam" id="PF03602">
    <property type="entry name" value="Cons_hypoth95"/>
    <property type="match status" value="1"/>
</dbReference>